<feature type="region of interest" description="Disordered" evidence="1">
    <location>
        <begin position="1"/>
        <end position="35"/>
    </location>
</feature>
<sequence>ERALARRRDRCGVGNRGRRRRSRRPAGELRGGRGHSRLVLDGRVPLLQGDVRIVSRRRDSSPPTDERGAVRLPGAGNGKVAVGGARPGPM</sequence>
<feature type="non-terminal residue" evidence="2">
    <location>
        <position position="90"/>
    </location>
</feature>
<dbReference type="EMBL" id="CADCWL010000241">
    <property type="protein sequence ID" value="CAA9583293.1"/>
    <property type="molecule type" value="Genomic_DNA"/>
</dbReference>
<gene>
    <name evidence="2" type="ORF">AVDCRST_MAG19-4369</name>
</gene>
<accession>A0A6J4VUG8</accession>
<name>A0A6J4VUG8_9BACT</name>
<evidence type="ECO:0000313" key="2">
    <source>
        <dbReference type="EMBL" id="CAA9583293.1"/>
    </source>
</evidence>
<protein>
    <submittedName>
        <fullName evidence="2">Uncharacterized protein</fullName>
    </submittedName>
</protein>
<proteinExistence type="predicted"/>
<feature type="region of interest" description="Disordered" evidence="1">
    <location>
        <begin position="55"/>
        <end position="90"/>
    </location>
</feature>
<feature type="compositionally biased region" description="Basic and acidic residues" evidence="1">
    <location>
        <begin position="56"/>
        <end position="69"/>
    </location>
</feature>
<feature type="non-terminal residue" evidence="2">
    <location>
        <position position="1"/>
    </location>
</feature>
<evidence type="ECO:0000256" key="1">
    <source>
        <dbReference type="SAM" id="MobiDB-lite"/>
    </source>
</evidence>
<reference evidence="2" key="1">
    <citation type="submission" date="2020-02" db="EMBL/GenBank/DDBJ databases">
        <authorList>
            <person name="Meier V. D."/>
        </authorList>
    </citation>
    <scope>NUCLEOTIDE SEQUENCE</scope>
    <source>
        <strain evidence="2">AVDCRST_MAG19</strain>
    </source>
</reference>
<organism evidence="2">
    <name type="scientific">uncultured Thermomicrobiales bacterium</name>
    <dbReference type="NCBI Taxonomy" id="1645740"/>
    <lineage>
        <taxon>Bacteria</taxon>
        <taxon>Pseudomonadati</taxon>
        <taxon>Thermomicrobiota</taxon>
        <taxon>Thermomicrobia</taxon>
        <taxon>Thermomicrobiales</taxon>
        <taxon>environmental samples</taxon>
    </lineage>
</organism>
<dbReference type="AlphaFoldDB" id="A0A6J4VUG8"/>